<evidence type="ECO:0000256" key="9">
    <source>
        <dbReference type="ARBA" id="ARBA00022842"/>
    </source>
</evidence>
<comment type="subunit">
    <text evidence="12">Homodimer.</text>
</comment>
<keyword evidence="15" id="KW-1185">Reference proteome</keyword>
<evidence type="ECO:0000256" key="1">
    <source>
        <dbReference type="ARBA" id="ARBA00005380"/>
    </source>
</evidence>
<comment type="catalytic activity">
    <reaction evidence="12">
        <text>D-ribose + ATP = D-ribose 5-phosphate + ADP + H(+)</text>
        <dbReference type="Rhea" id="RHEA:13697"/>
        <dbReference type="ChEBI" id="CHEBI:15378"/>
        <dbReference type="ChEBI" id="CHEBI:30616"/>
        <dbReference type="ChEBI" id="CHEBI:47013"/>
        <dbReference type="ChEBI" id="CHEBI:78346"/>
        <dbReference type="ChEBI" id="CHEBI:456216"/>
        <dbReference type="EC" id="2.7.1.15"/>
    </reaction>
</comment>
<comment type="cofactor">
    <cofactor evidence="12">
        <name>Mg(2+)</name>
        <dbReference type="ChEBI" id="CHEBI:18420"/>
    </cofactor>
    <text evidence="12">Requires a divalent cation, most likely magnesium in vivo, as an electrophilic catalyst to aid phosphoryl group transfer. It is the chelate of the metal and the nucleotide that is the actual substrate.</text>
</comment>
<protein>
    <recommendedName>
        <fullName evidence="3 12">Ribokinase</fullName>
        <shortName evidence="12">RK</shortName>
        <ecNumber evidence="2 12">2.7.1.15</ecNumber>
    </recommendedName>
</protein>
<dbReference type="PANTHER" id="PTHR10584:SF166">
    <property type="entry name" value="RIBOKINASE"/>
    <property type="match status" value="1"/>
</dbReference>
<feature type="domain" description="Carbohydrate kinase PfkB" evidence="13">
    <location>
        <begin position="6"/>
        <end position="328"/>
    </location>
</feature>
<feature type="binding site" evidence="12">
    <location>
        <position position="316"/>
    </location>
    <ligand>
        <name>K(+)</name>
        <dbReference type="ChEBI" id="CHEBI:29103"/>
    </ligand>
</feature>
<comment type="caution">
    <text evidence="12">Lacks conserved residue(s) required for the propagation of feature annotation.</text>
</comment>
<comment type="similarity">
    <text evidence="12">Belongs to the carbohydrate kinase PfkB family. Ribokinase subfamily.</text>
</comment>
<feature type="binding site" evidence="12">
    <location>
        <begin position="42"/>
        <end position="46"/>
    </location>
    <ligand>
        <name>substrate</name>
    </ligand>
</feature>
<feature type="binding site" evidence="12">
    <location>
        <position position="199"/>
    </location>
    <ligand>
        <name>ATP</name>
        <dbReference type="ChEBI" id="CHEBI:30616"/>
    </ligand>
</feature>
<dbReference type="InterPro" id="IPR002173">
    <property type="entry name" value="Carboh/pur_kinase_PfkB_CS"/>
</dbReference>
<feature type="binding site" evidence="12">
    <location>
        <position position="271"/>
    </location>
    <ligand>
        <name>K(+)</name>
        <dbReference type="ChEBI" id="CHEBI:29103"/>
    </ligand>
</feature>
<comment type="function">
    <text evidence="12">Catalyzes the phosphorylation of ribose at O-5 in a reaction requiring ATP and magnesium. The resulting D-ribose-5-phosphate can then be used either for sythesis of nucleotides, histidine, and tryptophan, or as a component of the pentose phosphate pathway.</text>
</comment>
<keyword evidence="8 12" id="KW-0067">ATP-binding</keyword>
<keyword evidence="11 12" id="KW-0119">Carbohydrate metabolism</keyword>
<accession>R7YMP7</accession>
<dbReference type="InterPro" id="IPR011611">
    <property type="entry name" value="PfkB_dom"/>
</dbReference>
<feature type="binding site" evidence="12">
    <location>
        <begin position="14"/>
        <end position="16"/>
    </location>
    <ligand>
        <name>substrate</name>
    </ligand>
</feature>
<dbReference type="InterPro" id="IPR002139">
    <property type="entry name" value="Ribo/fructo_kinase"/>
</dbReference>
<dbReference type="STRING" id="1168221.R7YMP7"/>
<dbReference type="UniPathway" id="UPA00916">
    <property type="reaction ID" value="UER00889"/>
</dbReference>
<dbReference type="PANTHER" id="PTHR10584">
    <property type="entry name" value="SUGAR KINASE"/>
    <property type="match status" value="1"/>
</dbReference>
<keyword evidence="12" id="KW-0963">Cytoplasm</keyword>
<dbReference type="GO" id="GO:0005737">
    <property type="term" value="C:cytoplasm"/>
    <property type="evidence" value="ECO:0007669"/>
    <property type="project" value="UniProtKB-SubCell"/>
</dbReference>
<dbReference type="InterPro" id="IPR029056">
    <property type="entry name" value="Ribokinase-like"/>
</dbReference>
<dbReference type="Proteomes" id="UP000016924">
    <property type="component" value="Unassembled WGS sequence"/>
</dbReference>
<evidence type="ECO:0000256" key="8">
    <source>
        <dbReference type="ARBA" id="ARBA00022840"/>
    </source>
</evidence>
<feature type="active site" description="Proton acceptor" evidence="12">
    <location>
        <position position="277"/>
    </location>
</feature>
<keyword evidence="10 12" id="KW-0630">Potassium</keyword>
<dbReference type="HOGENOM" id="CLU_027634_2_0_1"/>
<gene>
    <name evidence="14" type="ORF">W97_02350</name>
</gene>
<feature type="binding site" evidence="12">
    <location>
        <begin position="276"/>
        <end position="277"/>
    </location>
    <ligand>
        <name>ATP</name>
        <dbReference type="ChEBI" id="CHEBI:30616"/>
    </ligand>
</feature>
<proteinExistence type="inferred from homology"/>
<feature type="binding site" evidence="12">
    <location>
        <position position="325"/>
    </location>
    <ligand>
        <name>K(+)</name>
        <dbReference type="ChEBI" id="CHEBI:29103"/>
    </ligand>
</feature>
<dbReference type="EC" id="2.7.1.15" evidence="2 12"/>
<keyword evidence="12" id="KW-0539">Nucleus</keyword>
<evidence type="ECO:0000256" key="12">
    <source>
        <dbReference type="HAMAP-Rule" id="MF_03215"/>
    </source>
</evidence>
<organism evidence="14 15">
    <name type="scientific">Coniosporium apollinis (strain CBS 100218)</name>
    <name type="common">Rock-inhabiting black yeast</name>
    <dbReference type="NCBI Taxonomy" id="1168221"/>
    <lineage>
        <taxon>Eukaryota</taxon>
        <taxon>Fungi</taxon>
        <taxon>Dikarya</taxon>
        <taxon>Ascomycota</taxon>
        <taxon>Pezizomycotina</taxon>
        <taxon>Dothideomycetes</taxon>
        <taxon>Dothideomycetes incertae sedis</taxon>
        <taxon>Coniosporium</taxon>
    </lineage>
</organism>
<evidence type="ECO:0000313" key="14">
    <source>
        <dbReference type="EMBL" id="EON63123.1"/>
    </source>
</evidence>
<keyword evidence="7 12" id="KW-0418">Kinase</keyword>
<dbReference type="GO" id="GO:0019303">
    <property type="term" value="P:D-ribose catabolic process"/>
    <property type="evidence" value="ECO:0007669"/>
    <property type="project" value="UniProtKB-UniRule"/>
</dbReference>
<evidence type="ECO:0000256" key="6">
    <source>
        <dbReference type="ARBA" id="ARBA00022741"/>
    </source>
</evidence>
<dbReference type="PROSITE" id="PS00584">
    <property type="entry name" value="PFKB_KINASES_2"/>
    <property type="match status" value="1"/>
</dbReference>
<feature type="binding site" evidence="12">
    <location>
        <position position="319"/>
    </location>
    <ligand>
        <name>K(+)</name>
        <dbReference type="ChEBI" id="CHEBI:29103"/>
    </ligand>
</feature>
<feature type="binding site" evidence="12">
    <location>
        <position position="321"/>
    </location>
    <ligand>
        <name>K(+)</name>
        <dbReference type="ChEBI" id="CHEBI:29103"/>
    </ligand>
</feature>
<dbReference type="GO" id="GO:0005634">
    <property type="term" value="C:nucleus"/>
    <property type="evidence" value="ECO:0007669"/>
    <property type="project" value="UniProtKB-SubCell"/>
</dbReference>
<dbReference type="RefSeq" id="XP_007778440.1">
    <property type="nucleotide sequence ID" value="XM_007780250.1"/>
</dbReference>
<reference evidence="15" key="1">
    <citation type="submission" date="2012-06" db="EMBL/GenBank/DDBJ databases">
        <title>The genome sequence of Coniosporium apollinis CBS 100218.</title>
        <authorList>
            <consortium name="The Broad Institute Genome Sequencing Platform"/>
            <person name="Cuomo C."/>
            <person name="Gorbushina A."/>
            <person name="Noack S."/>
            <person name="Walker B."/>
            <person name="Young S.K."/>
            <person name="Zeng Q."/>
            <person name="Gargeya S."/>
            <person name="Fitzgerald M."/>
            <person name="Haas B."/>
            <person name="Abouelleil A."/>
            <person name="Alvarado L."/>
            <person name="Arachchi H.M."/>
            <person name="Berlin A.M."/>
            <person name="Chapman S.B."/>
            <person name="Goldberg J."/>
            <person name="Griggs A."/>
            <person name="Gujja S."/>
            <person name="Hansen M."/>
            <person name="Howarth C."/>
            <person name="Imamovic A."/>
            <person name="Larimer J."/>
            <person name="McCowan C."/>
            <person name="Montmayeur A."/>
            <person name="Murphy C."/>
            <person name="Neiman D."/>
            <person name="Pearson M."/>
            <person name="Priest M."/>
            <person name="Roberts A."/>
            <person name="Saif S."/>
            <person name="Shea T."/>
            <person name="Sisk P."/>
            <person name="Sykes S."/>
            <person name="Wortman J."/>
            <person name="Nusbaum C."/>
            <person name="Birren B."/>
        </authorList>
    </citation>
    <scope>NUCLEOTIDE SEQUENCE [LARGE SCALE GENOMIC DNA]</scope>
    <source>
        <strain evidence="15">CBS 100218</strain>
    </source>
</reference>
<evidence type="ECO:0000256" key="2">
    <source>
        <dbReference type="ARBA" id="ARBA00012035"/>
    </source>
</evidence>
<evidence type="ECO:0000256" key="5">
    <source>
        <dbReference type="ARBA" id="ARBA00022723"/>
    </source>
</evidence>
<evidence type="ECO:0000256" key="10">
    <source>
        <dbReference type="ARBA" id="ARBA00022958"/>
    </source>
</evidence>
<comment type="similarity">
    <text evidence="1">Belongs to the carbohydrate kinase pfkB family.</text>
</comment>
<keyword evidence="4 12" id="KW-0808">Transferase</keyword>
<comment type="subcellular location">
    <subcellularLocation>
        <location evidence="12">Cytoplasm</location>
    </subcellularLocation>
    <subcellularLocation>
        <location evidence="12">Nucleus</location>
    </subcellularLocation>
</comment>
<dbReference type="eggNOG" id="KOG2855">
    <property type="taxonomic scope" value="Eukaryota"/>
</dbReference>
<dbReference type="EMBL" id="JH767561">
    <property type="protein sequence ID" value="EON63123.1"/>
    <property type="molecule type" value="Genomic_DNA"/>
</dbReference>
<evidence type="ECO:0000313" key="15">
    <source>
        <dbReference type="Proteomes" id="UP000016924"/>
    </source>
</evidence>
<dbReference type="OrthoDB" id="415590at2759"/>
<feature type="binding site" evidence="12">
    <location>
        <position position="155"/>
    </location>
    <ligand>
        <name>substrate</name>
    </ligand>
</feature>
<keyword evidence="9 12" id="KW-0460">Magnesium</keyword>
<feature type="binding site" evidence="12">
    <location>
        <position position="273"/>
    </location>
    <ligand>
        <name>K(+)</name>
        <dbReference type="ChEBI" id="CHEBI:29103"/>
    </ligand>
</feature>
<dbReference type="OMA" id="DIVLIQQ"/>
<evidence type="ECO:0000256" key="7">
    <source>
        <dbReference type="ARBA" id="ARBA00022777"/>
    </source>
</evidence>
<dbReference type="CDD" id="cd01174">
    <property type="entry name" value="ribokinase"/>
    <property type="match status" value="1"/>
</dbReference>
<dbReference type="GO" id="GO:0046872">
    <property type="term" value="F:metal ion binding"/>
    <property type="evidence" value="ECO:0007669"/>
    <property type="project" value="UniProtKB-KW"/>
</dbReference>
<keyword evidence="5 12" id="KW-0479">Metal-binding</keyword>
<feature type="binding site" evidence="12">
    <location>
        <begin position="238"/>
        <end position="243"/>
    </location>
    <ligand>
        <name>ATP</name>
        <dbReference type="ChEBI" id="CHEBI:30616"/>
    </ligand>
</feature>
<name>R7YMP7_CONA1</name>
<sequence>MASSPTIAVIGSLNVDLVSRVPRLPAAGETLTASSFDIGSGGKGANQAVACARLSQRRQEDGRPPRKVAGMQVRMIGAVGQDQFAGDLLKGLERDGVDVGSVRRLAGQKTGVSVIIVEEKSGENRIMFSPNANYSFSGKDNLVPDDASVVVFQLEFPIEAVLHNIKVAKAKGKQVILNPAPAVPLPDEAYRNLDHLIMNETEAAILSGRDSASVDANTDWTAVASDFLDRGVRNVVITLGAQGVFYQTAARRTSNLPGKRAAARKVESVVDTTAAGDTFVGAYAVQVANPAKRSYSFRGFDIDDAIGFAVGAAAVTVQRTGAQSSIPWLDEL</sequence>
<keyword evidence="6 12" id="KW-0547">Nucleotide-binding</keyword>
<dbReference type="Gene3D" id="3.40.1190.20">
    <property type="match status" value="1"/>
</dbReference>
<evidence type="ECO:0000256" key="4">
    <source>
        <dbReference type="ARBA" id="ARBA00022679"/>
    </source>
</evidence>
<dbReference type="GO" id="GO:0004747">
    <property type="term" value="F:ribokinase activity"/>
    <property type="evidence" value="ECO:0007669"/>
    <property type="project" value="UniProtKB-UniRule"/>
</dbReference>
<evidence type="ECO:0000256" key="11">
    <source>
        <dbReference type="ARBA" id="ARBA00023277"/>
    </source>
</evidence>
<evidence type="ECO:0000256" key="3">
    <source>
        <dbReference type="ARBA" id="ARBA00016943"/>
    </source>
</evidence>
<dbReference type="InterPro" id="IPR011877">
    <property type="entry name" value="Ribokinase"/>
</dbReference>
<dbReference type="HAMAP" id="MF_01987">
    <property type="entry name" value="Ribokinase"/>
    <property type="match status" value="1"/>
</dbReference>
<dbReference type="GeneID" id="19899661"/>
<evidence type="ECO:0000259" key="13">
    <source>
        <dbReference type="Pfam" id="PF00294"/>
    </source>
</evidence>
<dbReference type="GO" id="GO:0005524">
    <property type="term" value="F:ATP binding"/>
    <property type="evidence" value="ECO:0007669"/>
    <property type="project" value="UniProtKB-UniRule"/>
</dbReference>
<dbReference type="PRINTS" id="PR00990">
    <property type="entry name" value="RIBOKINASE"/>
</dbReference>
<comment type="pathway">
    <text evidence="12">Carbohydrate metabolism; D-ribose degradation; D-ribose 5-phosphate from beta-D-ribopyranose: step 2/2.</text>
</comment>
<dbReference type="Pfam" id="PF00294">
    <property type="entry name" value="PfkB"/>
    <property type="match status" value="1"/>
</dbReference>
<comment type="activity regulation">
    <text evidence="12">Activated by a monovalent cation that binds near, but not in, the active site. The most likely occupant of the site in vivo is potassium. Ion binding induces a conformational change that may alter substrate affinity.</text>
</comment>
<dbReference type="SUPFAM" id="SSF53613">
    <property type="entry name" value="Ribokinase-like"/>
    <property type="match status" value="1"/>
</dbReference>
<feature type="binding site" evidence="12">
    <location>
        <position position="277"/>
    </location>
    <ligand>
        <name>substrate</name>
    </ligand>
</feature>
<dbReference type="AlphaFoldDB" id="R7YMP7"/>